<dbReference type="PANTHER" id="PTHR30408:SF13">
    <property type="entry name" value="TYPE I RESTRICTION ENZYME HINDI SPECIFICITY SUBUNIT"/>
    <property type="match status" value="1"/>
</dbReference>
<dbReference type="PANTHER" id="PTHR30408">
    <property type="entry name" value="TYPE-1 RESTRICTION ENZYME ECOKI SPECIFICITY PROTEIN"/>
    <property type="match status" value="1"/>
</dbReference>
<dbReference type="REBASE" id="377775">
    <property type="entry name" value="S1.Bhe78512ORF2868P"/>
</dbReference>
<dbReference type="AlphaFoldDB" id="A0A449I760"/>
<keyword evidence="3" id="KW-0378">Hydrolase</keyword>
<sequence>MREEAPSRAQRVIDNNDILFQCVRPYQKNNYIHKTQNTSNQQWVASTGYAQIRTTESPNYIYHLLNTDGFNRKVMVRCTGSSYPAINSEDLATIRFYLTTAPKEQLKISRLLDLLDERIITQNKIIEKYESLIQAIIYQKKAAGIRKGDWQKTELSNVLKERIEKNTNGYIICSVSVSQGVINQIEYLGRSFAAKETLHYNVVKYGDIVYHCCPLKHFLVYKI</sequence>
<dbReference type="GO" id="GO:0004519">
    <property type="term" value="F:endonuclease activity"/>
    <property type="evidence" value="ECO:0007669"/>
    <property type="project" value="UniProtKB-KW"/>
</dbReference>
<dbReference type="Proteomes" id="UP000396835">
    <property type="component" value="Unassembled WGS sequence"/>
</dbReference>
<keyword evidence="3" id="KW-0540">Nuclease</keyword>
<evidence type="ECO:0000313" key="3">
    <source>
        <dbReference type="EMBL" id="VFB15273.1"/>
    </source>
</evidence>
<evidence type="ECO:0000313" key="4">
    <source>
        <dbReference type="Proteomes" id="UP000396835"/>
    </source>
</evidence>
<evidence type="ECO:0000256" key="1">
    <source>
        <dbReference type="ARBA" id="ARBA00022747"/>
    </source>
</evidence>
<keyword evidence="1" id="KW-0680">Restriction system</keyword>
<proteinExistence type="predicted"/>
<dbReference type="GO" id="GO:0003677">
    <property type="term" value="F:DNA binding"/>
    <property type="evidence" value="ECO:0007669"/>
    <property type="project" value="UniProtKB-KW"/>
</dbReference>
<gene>
    <name evidence="3" type="ORF">NCTC7812_02861</name>
</gene>
<dbReference type="EMBL" id="CAACYH010000007">
    <property type="protein sequence ID" value="VFB15273.1"/>
    <property type="molecule type" value="Genomic_DNA"/>
</dbReference>
<protein>
    <submittedName>
        <fullName evidence="3">Type I restriction endonuclease S subunit</fullName>
    </submittedName>
</protein>
<organism evidence="3 4">
    <name type="scientific">Prevotella heparinolytica</name>
    <dbReference type="NCBI Taxonomy" id="28113"/>
    <lineage>
        <taxon>Bacteria</taxon>
        <taxon>Pseudomonadati</taxon>
        <taxon>Bacteroidota</taxon>
        <taxon>Bacteroidia</taxon>
        <taxon>Bacteroidales</taxon>
        <taxon>Bacteroidaceae</taxon>
        <taxon>Bacteroides</taxon>
    </lineage>
</organism>
<dbReference type="SUPFAM" id="SSF116734">
    <property type="entry name" value="DNA methylase specificity domain"/>
    <property type="match status" value="1"/>
</dbReference>
<keyword evidence="2" id="KW-0238">DNA-binding</keyword>
<accession>A0A449I760</accession>
<dbReference type="InterPro" id="IPR052021">
    <property type="entry name" value="Type-I_RS_S_subunit"/>
</dbReference>
<dbReference type="GO" id="GO:0009307">
    <property type="term" value="P:DNA restriction-modification system"/>
    <property type="evidence" value="ECO:0007669"/>
    <property type="project" value="UniProtKB-KW"/>
</dbReference>
<dbReference type="Gene3D" id="3.90.220.20">
    <property type="entry name" value="DNA methylase specificity domains"/>
    <property type="match status" value="1"/>
</dbReference>
<name>A0A449I760_9BACE</name>
<evidence type="ECO:0000256" key="2">
    <source>
        <dbReference type="ARBA" id="ARBA00023125"/>
    </source>
</evidence>
<keyword evidence="3" id="KW-0255">Endonuclease</keyword>
<reference evidence="3 4" key="1">
    <citation type="submission" date="2019-02" db="EMBL/GenBank/DDBJ databases">
        <authorList>
            <consortium name="Pathogen Informatics"/>
        </authorList>
    </citation>
    <scope>NUCLEOTIDE SEQUENCE [LARGE SCALE GENOMIC DNA]</scope>
    <source>
        <strain evidence="3 4">3012STDY7078512</strain>
    </source>
</reference>
<dbReference type="InterPro" id="IPR044946">
    <property type="entry name" value="Restrct_endonuc_typeI_TRD_sf"/>
</dbReference>